<comment type="similarity">
    <text evidence="1">Belongs to the multicopper oxidase family.</text>
</comment>
<feature type="region of interest" description="Disordered" evidence="5">
    <location>
        <begin position="409"/>
        <end position="486"/>
    </location>
</feature>
<name>A0A9P4U1A7_9PEZI</name>
<dbReference type="InterPro" id="IPR001117">
    <property type="entry name" value="Cu-oxidase_2nd"/>
</dbReference>
<comment type="caution">
    <text evidence="10">The sequence shown here is derived from an EMBL/GenBank/DDBJ whole genome shotgun (WGS) entry which is preliminary data.</text>
</comment>
<dbReference type="GO" id="GO:0005507">
    <property type="term" value="F:copper ion binding"/>
    <property type="evidence" value="ECO:0007669"/>
    <property type="project" value="InterPro"/>
</dbReference>
<evidence type="ECO:0000313" key="11">
    <source>
        <dbReference type="Proteomes" id="UP000800235"/>
    </source>
</evidence>
<dbReference type="AlphaFoldDB" id="A0A9P4U1A7"/>
<gene>
    <name evidence="10" type="ORF">EJ08DRAFT_657222</name>
</gene>
<evidence type="ECO:0000256" key="6">
    <source>
        <dbReference type="SAM" id="SignalP"/>
    </source>
</evidence>
<feature type="compositionally biased region" description="Gly residues" evidence="5">
    <location>
        <begin position="433"/>
        <end position="453"/>
    </location>
</feature>
<evidence type="ECO:0000259" key="9">
    <source>
        <dbReference type="Pfam" id="PF07732"/>
    </source>
</evidence>
<accession>A0A9P4U1A7</accession>
<dbReference type="InterPro" id="IPR011706">
    <property type="entry name" value="Cu-oxidase_C"/>
</dbReference>
<feature type="domain" description="Plastocyanin-like" evidence="7">
    <location>
        <begin position="195"/>
        <end position="309"/>
    </location>
</feature>
<evidence type="ECO:0000256" key="4">
    <source>
        <dbReference type="ARBA" id="ARBA00023008"/>
    </source>
</evidence>
<proteinExistence type="inferred from homology"/>
<evidence type="ECO:0000256" key="1">
    <source>
        <dbReference type="ARBA" id="ARBA00010609"/>
    </source>
</evidence>
<dbReference type="SUPFAM" id="SSF49503">
    <property type="entry name" value="Cupredoxins"/>
    <property type="match status" value="2"/>
</dbReference>
<dbReference type="InterPro" id="IPR008972">
    <property type="entry name" value="Cupredoxin"/>
</dbReference>
<evidence type="ECO:0000256" key="5">
    <source>
        <dbReference type="SAM" id="MobiDB-lite"/>
    </source>
</evidence>
<dbReference type="OrthoDB" id="262547at2759"/>
<dbReference type="Pfam" id="PF07732">
    <property type="entry name" value="Cu-oxidase_3"/>
    <property type="match status" value="1"/>
</dbReference>
<feature type="compositionally biased region" description="Gly residues" evidence="5">
    <location>
        <begin position="706"/>
        <end position="728"/>
    </location>
</feature>
<keyword evidence="2" id="KW-0479">Metal-binding</keyword>
<dbReference type="InterPro" id="IPR002355">
    <property type="entry name" value="Cu_oxidase_Cu_BS"/>
</dbReference>
<dbReference type="InterPro" id="IPR011707">
    <property type="entry name" value="Cu-oxidase-like_N"/>
</dbReference>
<keyword evidence="3" id="KW-0560">Oxidoreductase</keyword>
<dbReference type="Pfam" id="PF00394">
    <property type="entry name" value="Cu-oxidase"/>
    <property type="match status" value="1"/>
</dbReference>
<feature type="chain" id="PRO_5040227754" evidence="6">
    <location>
        <begin position="18"/>
        <end position="782"/>
    </location>
</feature>
<feature type="domain" description="Plastocyanin-like" evidence="9">
    <location>
        <begin position="82"/>
        <end position="179"/>
    </location>
</feature>
<keyword evidence="11" id="KW-1185">Reference proteome</keyword>
<protein>
    <submittedName>
        <fullName evidence="10">Cupredoxin</fullName>
    </submittedName>
</protein>
<dbReference type="PANTHER" id="PTHR48267">
    <property type="entry name" value="CUPREDOXIN SUPERFAMILY PROTEIN"/>
    <property type="match status" value="1"/>
</dbReference>
<dbReference type="Pfam" id="PF07731">
    <property type="entry name" value="Cu-oxidase_2"/>
    <property type="match status" value="1"/>
</dbReference>
<organism evidence="10 11">
    <name type="scientific">Tothia fuscella</name>
    <dbReference type="NCBI Taxonomy" id="1048955"/>
    <lineage>
        <taxon>Eukaryota</taxon>
        <taxon>Fungi</taxon>
        <taxon>Dikarya</taxon>
        <taxon>Ascomycota</taxon>
        <taxon>Pezizomycotina</taxon>
        <taxon>Dothideomycetes</taxon>
        <taxon>Pleosporomycetidae</taxon>
        <taxon>Venturiales</taxon>
        <taxon>Cylindrosympodiaceae</taxon>
        <taxon>Tothia</taxon>
    </lineage>
</organism>
<keyword evidence="6" id="KW-0732">Signal</keyword>
<feature type="compositionally biased region" description="Polar residues" evidence="5">
    <location>
        <begin position="454"/>
        <end position="471"/>
    </location>
</feature>
<feature type="signal peptide" evidence="6">
    <location>
        <begin position="1"/>
        <end position="17"/>
    </location>
</feature>
<dbReference type="Gene3D" id="2.60.40.420">
    <property type="entry name" value="Cupredoxins - blue copper proteins"/>
    <property type="match status" value="3"/>
</dbReference>
<evidence type="ECO:0000259" key="7">
    <source>
        <dbReference type="Pfam" id="PF00394"/>
    </source>
</evidence>
<evidence type="ECO:0000256" key="2">
    <source>
        <dbReference type="ARBA" id="ARBA00022723"/>
    </source>
</evidence>
<dbReference type="Proteomes" id="UP000800235">
    <property type="component" value="Unassembled WGS sequence"/>
</dbReference>
<evidence type="ECO:0000313" key="10">
    <source>
        <dbReference type="EMBL" id="KAF2434479.1"/>
    </source>
</evidence>
<dbReference type="InterPro" id="IPR045087">
    <property type="entry name" value="Cu-oxidase_fam"/>
</dbReference>
<dbReference type="EMBL" id="MU007016">
    <property type="protein sequence ID" value="KAF2434479.1"/>
    <property type="molecule type" value="Genomic_DNA"/>
</dbReference>
<evidence type="ECO:0000259" key="8">
    <source>
        <dbReference type="Pfam" id="PF07731"/>
    </source>
</evidence>
<sequence length="782" mass="84556">MLLFAATTLCLLGSTIAGNSATTFPRVSPKYQNAFQQSLPISPVKKPLTSYTNPSSGGIIDFYEVEVMNFKHKFFPDLPGSSELIGYDGSYPGPTFRVEKGRETVVRFVNKAAQKMNVHLHGSYTWDGWALDWLEPGQYKDYYYPNAAHRTLWYHDHTNKVGAMNVYKGLLGMYQIVDSKLDASLGLPSGGQYDVPLILTSHYFTRDGGLSNEERQTTSIYGDTFLVNGQIQPYHPVEPRKYRFRILNAAVSRVFNLTLLADDTPVEMSIVGSDGGYRQSPVSTKDLMIEMSARWEVIIDFAKYAGKNLTLTTTNAWTDTAYADTDQIMRFVVGKTVSDQTGNAALPSRFNYDMKFPTDTRIAAERTIKLDSHMDSVWGMNGIHHDDAMSRVMMRPPLGTVEKYTFKSTGMGMTTGGRTGSADPSLKPDSASGGMGGMMGGGNMASHHGGGGMTTSEPSTKPSSDSVAGSQSMAGGHMASHHGGGGGMMGMGMKKIVQLNKRQMMGMGGAAWTHAMHMHLVDMKIVSRRKDDPAKAEGRDYLEEYEKDSIKDVVLLGSNEVVKVLAKYVPYPGVYMFHCHNSVHSDQGMMGIFNVTRLQDLGYKELEARLEDPMDARFRAKAYTGTNIEVIRSEILPSFASLGAYPDGAALSEMEDRYWSTRTPPTAADTGMLTPHIPGLADDVPSHHRGEAPMPPKAPNSNAGSAGMGGVAGMNMGGDVAGHHGGTGMKATPSAPKSSSTDKDGMAGMHMRGDIAGHRGGAGMPNASPTGVSGVHMAGHHP</sequence>
<feature type="domain" description="Plastocyanin-like" evidence="8">
    <location>
        <begin position="507"/>
        <end position="596"/>
    </location>
</feature>
<dbReference type="PANTHER" id="PTHR48267:SF1">
    <property type="entry name" value="BILIRUBIN OXIDASE"/>
    <property type="match status" value="1"/>
</dbReference>
<feature type="region of interest" description="Disordered" evidence="5">
    <location>
        <begin position="685"/>
        <end position="782"/>
    </location>
</feature>
<feature type="compositionally biased region" description="Basic and acidic residues" evidence="5">
    <location>
        <begin position="740"/>
        <end position="757"/>
    </location>
</feature>
<keyword evidence="4" id="KW-0186">Copper</keyword>
<reference evidence="10" key="1">
    <citation type="journal article" date="2020" name="Stud. Mycol.">
        <title>101 Dothideomycetes genomes: a test case for predicting lifestyles and emergence of pathogens.</title>
        <authorList>
            <person name="Haridas S."/>
            <person name="Albert R."/>
            <person name="Binder M."/>
            <person name="Bloem J."/>
            <person name="Labutti K."/>
            <person name="Salamov A."/>
            <person name="Andreopoulos B."/>
            <person name="Baker S."/>
            <person name="Barry K."/>
            <person name="Bills G."/>
            <person name="Bluhm B."/>
            <person name="Cannon C."/>
            <person name="Castanera R."/>
            <person name="Culley D."/>
            <person name="Daum C."/>
            <person name="Ezra D."/>
            <person name="Gonzalez J."/>
            <person name="Henrissat B."/>
            <person name="Kuo A."/>
            <person name="Liang C."/>
            <person name="Lipzen A."/>
            <person name="Lutzoni F."/>
            <person name="Magnuson J."/>
            <person name="Mondo S."/>
            <person name="Nolan M."/>
            <person name="Ohm R."/>
            <person name="Pangilinan J."/>
            <person name="Park H.-J."/>
            <person name="Ramirez L."/>
            <person name="Alfaro M."/>
            <person name="Sun H."/>
            <person name="Tritt A."/>
            <person name="Yoshinaga Y."/>
            <person name="Zwiers L.-H."/>
            <person name="Turgeon B."/>
            <person name="Goodwin S."/>
            <person name="Spatafora J."/>
            <person name="Crous P."/>
            <person name="Grigoriev I."/>
        </authorList>
    </citation>
    <scope>NUCLEOTIDE SEQUENCE</scope>
    <source>
        <strain evidence="10">CBS 130266</strain>
    </source>
</reference>
<evidence type="ECO:0000256" key="3">
    <source>
        <dbReference type="ARBA" id="ARBA00023002"/>
    </source>
</evidence>
<dbReference type="GO" id="GO:0016491">
    <property type="term" value="F:oxidoreductase activity"/>
    <property type="evidence" value="ECO:0007669"/>
    <property type="project" value="UniProtKB-KW"/>
</dbReference>
<dbReference type="PROSITE" id="PS00080">
    <property type="entry name" value="MULTICOPPER_OXIDASE2"/>
    <property type="match status" value="1"/>
</dbReference>